<name>A0ABQ0F960_APOSI</name>
<dbReference type="Proteomes" id="UP001623349">
    <property type="component" value="Unassembled WGS sequence"/>
</dbReference>
<evidence type="ECO:0000313" key="1">
    <source>
        <dbReference type="EMBL" id="GAB1295780.1"/>
    </source>
</evidence>
<accession>A0ABQ0F960</accession>
<dbReference type="SUPFAM" id="SSF52113">
    <property type="entry name" value="BRCT domain"/>
    <property type="match status" value="1"/>
</dbReference>
<protein>
    <submittedName>
        <fullName evidence="1">DNA-directed DNA/RNA polymerase mu</fullName>
    </submittedName>
</protein>
<dbReference type="InterPro" id="IPR036420">
    <property type="entry name" value="BRCT_dom_sf"/>
</dbReference>
<keyword evidence="2" id="KW-1185">Reference proteome</keyword>
<dbReference type="InterPro" id="IPR001726">
    <property type="entry name" value="TdT/Mu"/>
</dbReference>
<sequence length="66" mass="7322">MFTVSEVTHVVMEGTSAKEAICWQKNMDAPLPGHPQPALLDISWFTESMASGQPVPEEVRHRLESS</sequence>
<comment type="caution">
    <text evidence="1">The sequence shown here is derived from an EMBL/GenBank/DDBJ whole genome shotgun (WGS) entry which is preliminary data.</text>
</comment>
<evidence type="ECO:0000313" key="2">
    <source>
        <dbReference type="Proteomes" id="UP001623349"/>
    </source>
</evidence>
<dbReference type="Gene3D" id="3.40.50.10190">
    <property type="entry name" value="BRCT domain"/>
    <property type="match status" value="1"/>
</dbReference>
<gene>
    <name evidence="1" type="ORF">APTSU1_001101500</name>
</gene>
<dbReference type="EMBL" id="BAAFST010000011">
    <property type="protein sequence ID" value="GAB1295780.1"/>
    <property type="molecule type" value="Genomic_DNA"/>
</dbReference>
<reference evidence="1 2" key="1">
    <citation type="submission" date="2024-08" db="EMBL/GenBank/DDBJ databases">
        <title>The draft genome of Apodemus speciosus.</title>
        <authorList>
            <person name="Nabeshima K."/>
            <person name="Suzuki S."/>
            <person name="Onuma M."/>
        </authorList>
    </citation>
    <scope>NUCLEOTIDE SEQUENCE [LARGE SCALE GENOMIC DNA]</scope>
    <source>
        <strain evidence="1">IB14-021</strain>
    </source>
</reference>
<proteinExistence type="predicted"/>
<organism evidence="1 2">
    <name type="scientific">Apodemus speciosus</name>
    <name type="common">Large Japanese field mouse</name>
    <dbReference type="NCBI Taxonomy" id="105296"/>
    <lineage>
        <taxon>Eukaryota</taxon>
        <taxon>Metazoa</taxon>
        <taxon>Chordata</taxon>
        <taxon>Craniata</taxon>
        <taxon>Vertebrata</taxon>
        <taxon>Euteleostomi</taxon>
        <taxon>Mammalia</taxon>
        <taxon>Eutheria</taxon>
        <taxon>Euarchontoglires</taxon>
        <taxon>Glires</taxon>
        <taxon>Rodentia</taxon>
        <taxon>Myomorpha</taxon>
        <taxon>Muroidea</taxon>
        <taxon>Muridae</taxon>
        <taxon>Murinae</taxon>
        <taxon>Apodemus</taxon>
    </lineage>
</organism>
<dbReference type="PRINTS" id="PR00871">
    <property type="entry name" value="DNAPOLXTDT"/>
</dbReference>